<dbReference type="Proteomes" id="UP000509761">
    <property type="component" value="Chromosome"/>
</dbReference>
<dbReference type="AlphaFoldDB" id="A0A653UQ97"/>
<accession>A0A653UQ97</accession>
<evidence type="ECO:0000313" key="1">
    <source>
        <dbReference type="EMBL" id="QKS24289.1"/>
    </source>
</evidence>
<evidence type="ECO:0000313" key="2">
    <source>
        <dbReference type="Proteomes" id="UP000509761"/>
    </source>
</evidence>
<sequence>MYFDEIQLLRWMKGDKLAVEYIEIICDVAHKWDDLIDKDKVLSDDDINKLFFDILIKLPRNTFYRKNFEHMNSVLMNAISNWQVATQLEREGGDYETSIAFILRSSYVDLITQAALICGGNKWACQVGKEVRKITHNETYEGYLTNLATEKNARLAKK</sequence>
<proteinExistence type="predicted"/>
<gene>
    <name evidence="1" type="ORF">FX987_02063</name>
</gene>
<accession>A0A6N0YXP4</accession>
<dbReference type="RefSeq" id="WP_022522756.1">
    <property type="nucleotide sequence ID" value="NZ_CP054580.1"/>
</dbReference>
<reference evidence="1 2" key="1">
    <citation type="submission" date="2019-12" db="EMBL/GenBank/DDBJ databases">
        <title>Genome sequencing and assembly of endphytes of Porphyra tenera.</title>
        <authorList>
            <person name="Park J.M."/>
            <person name="Shin R."/>
            <person name="Jo S.H."/>
        </authorList>
    </citation>
    <scope>NUCLEOTIDE SEQUENCE [LARGE SCALE GENOMIC DNA]</scope>
    <source>
        <strain evidence="1 2">GPM3</strain>
    </source>
</reference>
<name>A0A653UQ97_9GAMM</name>
<dbReference type="EMBL" id="CP054580">
    <property type="protein sequence ID" value="QKS24289.1"/>
    <property type="molecule type" value="Genomic_DNA"/>
</dbReference>
<organism evidence="1 2">
    <name type="scientific">Vreelandella titanicae</name>
    <dbReference type="NCBI Taxonomy" id="664683"/>
    <lineage>
        <taxon>Bacteria</taxon>
        <taxon>Pseudomonadati</taxon>
        <taxon>Pseudomonadota</taxon>
        <taxon>Gammaproteobacteria</taxon>
        <taxon>Oceanospirillales</taxon>
        <taxon>Halomonadaceae</taxon>
        <taxon>Vreelandella</taxon>
    </lineage>
</organism>
<protein>
    <submittedName>
        <fullName evidence="1">Uncharacterized protein</fullName>
    </submittedName>
</protein>
<dbReference type="GeneID" id="69282412"/>
<keyword evidence="2" id="KW-1185">Reference proteome</keyword>